<name>D7G5C2_ECTSI</name>
<evidence type="ECO:0000313" key="3">
    <source>
        <dbReference type="Proteomes" id="UP000002630"/>
    </source>
</evidence>
<evidence type="ECO:0008006" key="4">
    <source>
        <dbReference type="Google" id="ProtNLM"/>
    </source>
</evidence>
<dbReference type="CDD" id="cd02961">
    <property type="entry name" value="PDI_a_family"/>
    <property type="match status" value="1"/>
</dbReference>
<evidence type="ECO:0000313" key="2">
    <source>
        <dbReference type="EMBL" id="CBJ27276.1"/>
    </source>
</evidence>
<organism evidence="2 3">
    <name type="scientific">Ectocarpus siliculosus</name>
    <name type="common">Brown alga</name>
    <name type="synonym">Conferva siliculosa</name>
    <dbReference type="NCBI Taxonomy" id="2880"/>
    <lineage>
        <taxon>Eukaryota</taxon>
        <taxon>Sar</taxon>
        <taxon>Stramenopiles</taxon>
        <taxon>Ochrophyta</taxon>
        <taxon>PX clade</taxon>
        <taxon>Phaeophyceae</taxon>
        <taxon>Ectocarpales</taxon>
        <taxon>Ectocarpaceae</taxon>
        <taxon>Ectocarpus</taxon>
    </lineage>
</organism>
<gene>
    <name evidence="2" type="ORF">Esi_0063_0121</name>
</gene>
<feature type="chain" id="PRO_5003096200" description="Thioredoxin domain-containing protein" evidence="1">
    <location>
        <begin position="21"/>
        <end position="100"/>
    </location>
</feature>
<dbReference type="SUPFAM" id="SSF52833">
    <property type="entry name" value="Thioredoxin-like"/>
    <property type="match status" value="1"/>
</dbReference>
<evidence type="ECO:0000256" key="1">
    <source>
        <dbReference type="SAM" id="SignalP"/>
    </source>
</evidence>
<reference evidence="2 3" key="1">
    <citation type="journal article" date="2010" name="Nature">
        <title>The Ectocarpus genome and the independent evolution of multicellularity in brown algae.</title>
        <authorList>
            <person name="Cock J.M."/>
            <person name="Sterck L."/>
            <person name="Rouze P."/>
            <person name="Scornet D."/>
            <person name="Allen A.E."/>
            <person name="Amoutzias G."/>
            <person name="Anthouard V."/>
            <person name="Artiguenave F."/>
            <person name="Aury J.M."/>
            <person name="Badger J.H."/>
            <person name="Beszteri B."/>
            <person name="Billiau K."/>
            <person name="Bonnet E."/>
            <person name="Bothwell J.H."/>
            <person name="Bowler C."/>
            <person name="Boyen C."/>
            <person name="Brownlee C."/>
            <person name="Carrano C.J."/>
            <person name="Charrier B."/>
            <person name="Cho G.Y."/>
            <person name="Coelho S.M."/>
            <person name="Collen J."/>
            <person name="Corre E."/>
            <person name="Da Silva C."/>
            <person name="Delage L."/>
            <person name="Delaroque N."/>
            <person name="Dittami S.M."/>
            <person name="Doulbeau S."/>
            <person name="Elias M."/>
            <person name="Farnham G."/>
            <person name="Gachon C.M."/>
            <person name="Gschloessl B."/>
            <person name="Heesch S."/>
            <person name="Jabbari K."/>
            <person name="Jubin C."/>
            <person name="Kawai H."/>
            <person name="Kimura K."/>
            <person name="Kloareg B."/>
            <person name="Kupper F.C."/>
            <person name="Lang D."/>
            <person name="Le Bail A."/>
            <person name="Leblanc C."/>
            <person name="Lerouge P."/>
            <person name="Lohr M."/>
            <person name="Lopez P.J."/>
            <person name="Martens C."/>
            <person name="Maumus F."/>
            <person name="Michel G."/>
            <person name="Miranda-Saavedra D."/>
            <person name="Morales J."/>
            <person name="Moreau H."/>
            <person name="Motomura T."/>
            <person name="Nagasato C."/>
            <person name="Napoli C.A."/>
            <person name="Nelson D.R."/>
            <person name="Nyvall-Collen P."/>
            <person name="Peters A.F."/>
            <person name="Pommier C."/>
            <person name="Potin P."/>
            <person name="Poulain J."/>
            <person name="Quesneville H."/>
            <person name="Read B."/>
            <person name="Rensing S.A."/>
            <person name="Ritter A."/>
            <person name="Rousvoal S."/>
            <person name="Samanta M."/>
            <person name="Samson G."/>
            <person name="Schroeder D.C."/>
            <person name="Segurens B."/>
            <person name="Strittmatter M."/>
            <person name="Tonon T."/>
            <person name="Tregear J.W."/>
            <person name="Valentin K."/>
            <person name="von Dassow P."/>
            <person name="Yamagishi T."/>
            <person name="Van de Peer Y."/>
            <person name="Wincker P."/>
        </authorList>
    </citation>
    <scope>NUCLEOTIDE SEQUENCE [LARGE SCALE GENOMIC DNA]</scope>
    <source>
        <strain evidence="3">Ec32 / CCAP1310/4</strain>
    </source>
</reference>
<feature type="signal peptide" evidence="1">
    <location>
        <begin position="1"/>
        <end position="20"/>
    </location>
</feature>
<proteinExistence type="predicted"/>
<dbReference type="InParanoid" id="D7G5C2"/>
<accession>D7G5C2</accession>
<keyword evidence="3" id="KW-1185">Reference proteome</keyword>
<dbReference type="Gene3D" id="3.40.30.10">
    <property type="entry name" value="Glutaredoxin"/>
    <property type="match status" value="1"/>
</dbReference>
<dbReference type="EMBL" id="FN649742">
    <property type="protein sequence ID" value="CBJ27276.1"/>
    <property type="molecule type" value="Genomic_DNA"/>
</dbReference>
<dbReference type="Proteomes" id="UP000002630">
    <property type="component" value="Linkage Group LG17"/>
</dbReference>
<keyword evidence="1" id="KW-0732">Signal</keyword>
<sequence>MVFWRLLLGTLLIYAVPLHARSRASLFEFVDQVTELSPSTFSDVAASSVPWVLDCYSPGCPHCVRFAPTQYPHRTNERIKEDVSALVDCESPVRNLRARG</sequence>
<dbReference type="EMBL" id="FN648852">
    <property type="protein sequence ID" value="CBJ27276.1"/>
    <property type="molecule type" value="Genomic_DNA"/>
</dbReference>
<dbReference type="InterPro" id="IPR036249">
    <property type="entry name" value="Thioredoxin-like_sf"/>
</dbReference>
<dbReference type="AlphaFoldDB" id="D7G5C2"/>
<protein>
    <recommendedName>
        <fullName evidence="4">Thioredoxin domain-containing protein</fullName>
    </recommendedName>
</protein>
<dbReference type="OrthoDB" id="72053at2759"/>